<gene>
    <name evidence="4" type="ORF">HINF_LOCUS5229</name>
    <name evidence="5" type="ORF">HINF_LOCUS55118</name>
</gene>
<comment type="caution">
    <text evidence="4">The sequence shown here is derived from an EMBL/GenBank/DDBJ whole genome shotgun (WGS) entry which is preliminary data.</text>
</comment>
<dbReference type="InterPro" id="IPR009057">
    <property type="entry name" value="Homeodomain-like_sf"/>
</dbReference>
<dbReference type="AlphaFoldDB" id="A0AA86NDI0"/>
<protein>
    <submittedName>
        <fullName evidence="4">Myb-like DNA-binding domain-containing protein</fullName>
    </submittedName>
    <submittedName>
        <fullName evidence="5">Myb-like_DNA-binding domain-containing protein</fullName>
    </submittedName>
</protein>
<dbReference type="InterPro" id="IPR001005">
    <property type="entry name" value="SANT/Myb"/>
</dbReference>
<dbReference type="SMART" id="SM00717">
    <property type="entry name" value="SANT"/>
    <property type="match status" value="2"/>
</dbReference>
<keyword evidence="4" id="KW-0238">DNA-binding</keyword>
<accession>A0AA86NDI0</accession>
<organism evidence="4">
    <name type="scientific">Hexamita inflata</name>
    <dbReference type="NCBI Taxonomy" id="28002"/>
    <lineage>
        <taxon>Eukaryota</taxon>
        <taxon>Metamonada</taxon>
        <taxon>Diplomonadida</taxon>
        <taxon>Hexamitidae</taxon>
        <taxon>Hexamitinae</taxon>
        <taxon>Hexamita</taxon>
    </lineage>
</organism>
<proteinExistence type="predicted"/>
<dbReference type="GO" id="GO:0005634">
    <property type="term" value="C:nucleus"/>
    <property type="evidence" value="ECO:0007669"/>
    <property type="project" value="TreeGrafter"/>
</dbReference>
<dbReference type="GO" id="GO:0000978">
    <property type="term" value="F:RNA polymerase II cis-regulatory region sequence-specific DNA binding"/>
    <property type="evidence" value="ECO:0007669"/>
    <property type="project" value="TreeGrafter"/>
</dbReference>
<dbReference type="EMBL" id="CATOUU010000134">
    <property type="protein sequence ID" value="CAI9917584.1"/>
    <property type="molecule type" value="Genomic_DNA"/>
</dbReference>
<sequence length="226" mass="27034">MSSWTDEERDALILLTKSCVKNSKIDWDSISSQMKNRTKQQCKSYYTNIVKSQLNIEQRKNHEWTNDEFFLLVTKAMELKNSWTQIQKQYFPNLTKKQIQSQYQYIVNNFIKRYIKDYQRILIDVYEIQKIQDKYFEGGLCLICTANSVLMNFQYQEVFDTFDSISDDSIITQSYQWKTSVPIIELHMKIVKELLGDLDVQKIAVIYVKEYQRRAQNKRLKLALQV</sequence>
<evidence type="ECO:0000259" key="1">
    <source>
        <dbReference type="PROSITE" id="PS50090"/>
    </source>
</evidence>
<dbReference type="CDD" id="cd00167">
    <property type="entry name" value="SANT"/>
    <property type="match status" value="1"/>
</dbReference>
<feature type="domain" description="HTH myb-type" evidence="3">
    <location>
        <begin position="1"/>
        <end position="54"/>
    </location>
</feature>
<keyword evidence="6" id="KW-1185">Reference proteome</keyword>
<dbReference type="Pfam" id="PF13921">
    <property type="entry name" value="Myb_DNA-bind_6"/>
    <property type="match status" value="1"/>
</dbReference>
<dbReference type="Proteomes" id="UP001642409">
    <property type="component" value="Unassembled WGS sequence"/>
</dbReference>
<dbReference type="GO" id="GO:0000981">
    <property type="term" value="F:DNA-binding transcription factor activity, RNA polymerase II-specific"/>
    <property type="evidence" value="ECO:0007669"/>
    <property type="project" value="TreeGrafter"/>
</dbReference>
<dbReference type="PANTHER" id="PTHR45614">
    <property type="entry name" value="MYB PROTEIN-RELATED"/>
    <property type="match status" value="1"/>
</dbReference>
<evidence type="ECO:0000313" key="4">
    <source>
        <dbReference type="EMBL" id="CAI9917584.1"/>
    </source>
</evidence>
<dbReference type="EMBL" id="CAXDID020000290">
    <property type="protein sequence ID" value="CAL6071383.1"/>
    <property type="molecule type" value="Genomic_DNA"/>
</dbReference>
<dbReference type="InterPro" id="IPR050560">
    <property type="entry name" value="MYB_TF"/>
</dbReference>
<evidence type="ECO:0000259" key="3">
    <source>
        <dbReference type="PROSITE" id="PS51294"/>
    </source>
</evidence>
<evidence type="ECO:0000313" key="6">
    <source>
        <dbReference type="Proteomes" id="UP001642409"/>
    </source>
</evidence>
<evidence type="ECO:0000313" key="5">
    <source>
        <dbReference type="EMBL" id="CAL6071383.1"/>
    </source>
</evidence>
<name>A0AA86NDI0_9EUKA</name>
<dbReference type="Gene3D" id="1.10.10.60">
    <property type="entry name" value="Homeodomain-like"/>
    <property type="match status" value="1"/>
</dbReference>
<feature type="domain" description="Myb-like" evidence="1">
    <location>
        <begin position="1"/>
        <end position="50"/>
    </location>
</feature>
<dbReference type="InterPro" id="IPR017884">
    <property type="entry name" value="SANT_dom"/>
</dbReference>
<dbReference type="SUPFAM" id="SSF46689">
    <property type="entry name" value="Homeodomain-like"/>
    <property type="match status" value="1"/>
</dbReference>
<dbReference type="InterPro" id="IPR017930">
    <property type="entry name" value="Myb_dom"/>
</dbReference>
<evidence type="ECO:0000259" key="2">
    <source>
        <dbReference type="PROSITE" id="PS51293"/>
    </source>
</evidence>
<dbReference type="PROSITE" id="PS51294">
    <property type="entry name" value="HTH_MYB"/>
    <property type="match status" value="1"/>
</dbReference>
<dbReference type="PROSITE" id="PS50090">
    <property type="entry name" value="MYB_LIKE"/>
    <property type="match status" value="1"/>
</dbReference>
<reference evidence="4" key="1">
    <citation type="submission" date="2023-06" db="EMBL/GenBank/DDBJ databases">
        <authorList>
            <person name="Kurt Z."/>
        </authorList>
    </citation>
    <scope>NUCLEOTIDE SEQUENCE</scope>
</reference>
<dbReference type="PROSITE" id="PS51293">
    <property type="entry name" value="SANT"/>
    <property type="match status" value="1"/>
</dbReference>
<reference evidence="5 6" key="2">
    <citation type="submission" date="2024-07" db="EMBL/GenBank/DDBJ databases">
        <authorList>
            <person name="Akdeniz Z."/>
        </authorList>
    </citation>
    <scope>NUCLEOTIDE SEQUENCE [LARGE SCALE GENOMIC DNA]</scope>
</reference>
<feature type="domain" description="SANT" evidence="2">
    <location>
        <begin position="1"/>
        <end position="54"/>
    </location>
</feature>